<dbReference type="InterPro" id="IPR003750">
    <property type="entry name" value="Put_MeTrfase-C9orf114-like"/>
</dbReference>
<dbReference type="AlphaFoldDB" id="A0A238WQT5"/>
<evidence type="ECO:0008006" key="3">
    <source>
        <dbReference type="Google" id="ProtNLM"/>
    </source>
</evidence>
<dbReference type="SUPFAM" id="SSF75217">
    <property type="entry name" value="alpha/beta knot"/>
    <property type="match status" value="1"/>
</dbReference>
<dbReference type="InterPro" id="IPR012340">
    <property type="entry name" value="NA-bd_OB-fold"/>
</dbReference>
<dbReference type="EMBL" id="FZNK01000002">
    <property type="protein sequence ID" value="SNR48916.1"/>
    <property type="molecule type" value="Genomic_DNA"/>
</dbReference>
<accession>A0A238WQT5</accession>
<evidence type="ECO:0000313" key="2">
    <source>
        <dbReference type="Proteomes" id="UP000198297"/>
    </source>
</evidence>
<gene>
    <name evidence="1" type="ORF">SAMN06266787_102574</name>
</gene>
<dbReference type="PANTHER" id="PTHR12150">
    <property type="entry name" value="CLASS IV SAM-BINDING METHYLTRANSFERASE-RELATED"/>
    <property type="match status" value="1"/>
</dbReference>
<dbReference type="Proteomes" id="UP000198297">
    <property type="component" value="Unassembled WGS sequence"/>
</dbReference>
<organism evidence="1 2">
    <name type="scientific">Halorubrum ezzemoulense</name>
    <name type="common">Halorubrum chaoviator</name>
    <dbReference type="NCBI Taxonomy" id="337243"/>
    <lineage>
        <taxon>Archaea</taxon>
        <taxon>Methanobacteriati</taxon>
        <taxon>Methanobacteriota</taxon>
        <taxon>Stenosarchaea group</taxon>
        <taxon>Halobacteria</taxon>
        <taxon>Halobacteriales</taxon>
        <taxon>Haloferacaceae</taxon>
        <taxon>Halorubrum</taxon>
    </lineage>
</organism>
<dbReference type="Pfam" id="PF02598">
    <property type="entry name" value="Methyltrn_RNA_3"/>
    <property type="match status" value="1"/>
</dbReference>
<dbReference type="InterPro" id="IPR029028">
    <property type="entry name" value="Alpha/beta_knot_MTases"/>
</dbReference>
<dbReference type="Gene3D" id="3.40.1280.10">
    <property type="match status" value="1"/>
</dbReference>
<dbReference type="PANTHER" id="PTHR12150:SF13">
    <property type="entry name" value="METHYLTRANSFERASE C9ORF114-RELATED"/>
    <property type="match status" value="1"/>
</dbReference>
<proteinExistence type="predicted"/>
<evidence type="ECO:0000313" key="1">
    <source>
        <dbReference type="EMBL" id="SNR48916.1"/>
    </source>
</evidence>
<dbReference type="Gene3D" id="2.40.50.140">
    <property type="entry name" value="Nucleic acid-binding proteins"/>
    <property type="match status" value="1"/>
</dbReference>
<name>A0A238WQT5_HALEZ</name>
<dbReference type="InterPro" id="IPR029026">
    <property type="entry name" value="tRNA_m1G_MTases_N"/>
</dbReference>
<sequence length="331" mass="35640">MTSWLGFAGGIPTQTPCERGTAGYRDRYPFTVPSGIEGYSLATMRTEDGLTICVPSSLVREAEDDREATRKLGYVARAAAVFRADRLVVFPDREGDGRRGGEYVRTVLGYAATPPELRKDLWGQRDELRYVGVLPPLRVPWRTGSTPSGEESKTQGLVTEVGPEGRVRVNSPLREHPISLLVPSGMEVERGERVTIRVSSREPVRARITGKPEVGFQVAAADLSEALAGDGLAVATSRHGAELSVSRLGDLVSDAREAGGYTVAFGAPERGLPEMLGLPPDRIRAAVADGRSVEPDPGFDLWLNTIPAQASEVVRTEEALFATLGSLTLTE</sequence>
<protein>
    <recommendedName>
        <fullName evidence="3">RNA-binding protein</fullName>
    </recommendedName>
</protein>
<reference evidence="2" key="1">
    <citation type="submission" date="2017-06" db="EMBL/GenBank/DDBJ databases">
        <authorList>
            <person name="Varghese N."/>
            <person name="Submissions S."/>
        </authorList>
    </citation>
    <scope>NUCLEOTIDE SEQUENCE [LARGE SCALE GENOMIC DNA]</scope>
    <source>
        <strain evidence="2">DSM 19316</strain>
    </source>
</reference>